<evidence type="ECO:0000256" key="1">
    <source>
        <dbReference type="ARBA" id="ARBA00006484"/>
    </source>
</evidence>
<dbReference type="PRINTS" id="PR00081">
    <property type="entry name" value="GDHRDH"/>
</dbReference>
<evidence type="ECO:0000256" key="3">
    <source>
        <dbReference type="SAM" id="MobiDB-lite"/>
    </source>
</evidence>
<comment type="similarity">
    <text evidence="1">Belongs to the short-chain dehydrogenases/reductases (SDR) family.</text>
</comment>
<sequence>MTLNPEVARNAEKLVTDQGGFPAQQQQPPGLTSDMTPLPDHGEQTYEGSGKLEGLKALITGGDSGIGRAVAIAYAREGADVAISYMPEEQPDAEDTQKWIEKAGRKALLLPGDIREESVCTKIVEDTVEAFGGLDILVNNAGFQMARRDSMLDITTEELDRTFKTNLYALFWITQAAVPHLKKGASIINNSSVQAYQPSPGLMDYASTKAAITNFTVNLASELGEKGIRVNSVAPGPIWTPLQPATQPEEKVEQFGGDTPLGRAGQPSECAGAFVFLASPADASYVSGSIIGVTGGKAVF</sequence>
<evidence type="ECO:0000313" key="5">
    <source>
        <dbReference type="Proteomes" id="UP001157126"/>
    </source>
</evidence>
<dbReference type="PRINTS" id="PR00080">
    <property type="entry name" value="SDRFAMILY"/>
</dbReference>
<reference evidence="5" key="1">
    <citation type="journal article" date="2019" name="Int. J. Syst. Evol. Microbiol.">
        <title>The Global Catalogue of Microorganisms (GCM) 10K type strain sequencing project: providing services to taxonomists for standard genome sequencing and annotation.</title>
        <authorList>
            <consortium name="The Broad Institute Genomics Platform"/>
            <consortium name="The Broad Institute Genome Sequencing Center for Infectious Disease"/>
            <person name="Wu L."/>
            <person name="Ma J."/>
        </authorList>
    </citation>
    <scope>NUCLEOTIDE SEQUENCE [LARGE SCALE GENOMIC DNA]</scope>
    <source>
        <strain evidence="5">NBRC 113072</strain>
    </source>
</reference>
<dbReference type="Pfam" id="PF13561">
    <property type="entry name" value="adh_short_C2"/>
    <property type="match status" value="1"/>
</dbReference>
<evidence type="ECO:0000256" key="2">
    <source>
        <dbReference type="ARBA" id="ARBA00023002"/>
    </source>
</evidence>
<dbReference type="PANTHER" id="PTHR48107">
    <property type="entry name" value="NADPH-DEPENDENT ALDEHYDE REDUCTASE-LIKE PROTEIN, CHLOROPLASTIC-RELATED"/>
    <property type="match status" value="1"/>
</dbReference>
<dbReference type="CDD" id="cd05355">
    <property type="entry name" value="SDR_c1"/>
    <property type="match status" value="1"/>
</dbReference>
<dbReference type="Gene3D" id="3.40.50.720">
    <property type="entry name" value="NAD(P)-binding Rossmann-like Domain"/>
    <property type="match status" value="1"/>
</dbReference>
<dbReference type="InterPro" id="IPR020904">
    <property type="entry name" value="Sc_DH/Rdtase_CS"/>
</dbReference>
<dbReference type="Proteomes" id="UP001157126">
    <property type="component" value="Unassembled WGS sequence"/>
</dbReference>
<dbReference type="SUPFAM" id="SSF51735">
    <property type="entry name" value="NAD(P)-binding Rossmann-fold domains"/>
    <property type="match status" value="1"/>
</dbReference>
<dbReference type="PANTHER" id="PTHR48107:SF16">
    <property type="entry name" value="NADPH-DEPENDENT ALDEHYDE REDUCTASE 1, CHLOROPLASTIC"/>
    <property type="match status" value="1"/>
</dbReference>
<evidence type="ECO:0000313" key="4">
    <source>
        <dbReference type="EMBL" id="GMA41670.1"/>
    </source>
</evidence>
<dbReference type="RefSeq" id="WP_284305206.1">
    <property type="nucleotide sequence ID" value="NZ_BSUO01000001.1"/>
</dbReference>
<comment type="caution">
    <text evidence="4">The sequence shown here is derived from an EMBL/GenBank/DDBJ whole genome shotgun (WGS) entry which is preliminary data.</text>
</comment>
<dbReference type="PROSITE" id="PS00061">
    <property type="entry name" value="ADH_SHORT"/>
    <property type="match status" value="1"/>
</dbReference>
<dbReference type="InterPro" id="IPR002347">
    <property type="entry name" value="SDR_fam"/>
</dbReference>
<name>A0ABQ6IWJ6_9MICO</name>
<protein>
    <submittedName>
        <fullName evidence="4">Dehydrogenase</fullName>
    </submittedName>
</protein>
<gene>
    <name evidence="4" type="ORF">GCM10025883_37150</name>
</gene>
<accession>A0ABQ6IWJ6</accession>
<proteinExistence type="inferred from homology"/>
<dbReference type="EMBL" id="BSUO01000001">
    <property type="protein sequence ID" value="GMA41670.1"/>
    <property type="molecule type" value="Genomic_DNA"/>
</dbReference>
<keyword evidence="5" id="KW-1185">Reference proteome</keyword>
<feature type="region of interest" description="Disordered" evidence="3">
    <location>
        <begin position="16"/>
        <end position="39"/>
    </location>
</feature>
<keyword evidence="2" id="KW-0560">Oxidoreductase</keyword>
<organism evidence="4 5">
    <name type="scientific">Mobilicoccus caccae</name>
    <dbReference type="NCBI Taxonomy" id="1859295"/>
    <lineage>
        <taxon>Bacteria</taxon>
        <taxon>Bacillati</taxon>
        <taxon>Actinomycetota</taxon>
        <taxon>Actinomycetes</taxon>
        <taxon>Micrococcales</taxon>
        <taxon>Dermatophilaceae</taxon>
        <taxon>Mobilicoccus</taxon>
    </lineage>
</organism>
<feature type="compositionally biased region" description="Low complexity" evidence="3">
    <location>
        <begin position="18"/>
        <end position="30"/>
    </location>
</feature>
<dbReference type="InterPro" id="IPR036291">
    <property type="entry name" value="NAD(P)-bd_dom_sf"/>
</dbReference>